<dbReference type="AlphaFoldDB" id="A0AA39DPT4"/>
<keyword evidence="1" id="KW-0472">Membrane</keyword>
<dbReference type="Gene3D" id="3.40.462.20">
    <property type="match status" value="1"/>
</dbReference>
<evidence type="ECO:0000313" key="2">
    <source>
        <dbReference type="EMBL" id="KAJ9691285.1"/>
    </source>
</evidence>
<evidence type="ECO:0000256" key="1">
    <source>
        <dbReference type="SAM" id="Phobius"/>
    </source>
</evidence>
<protein>
    <submittedName>
        <fullName evidence="2">Uncharacterized protein</fullName>
    </submittedName>
</protein>
<organism evidence="2 3">
    <name type="scientific">Vitis rotundifolia</name>
    <name type="common">Muscadine grape</name>
    <dbReference type="NCBI Taxonomy" id="103349"/>
    <lineage>
        <taxon>Eukaryota</taxon>
        <taxon>Viridiplantae</taxon>
        <taxon>Streptophyta</taxon>
        <taxon>Embryophyta</taxon>
        <taxon>Tracheophyta</taxon>
        <taxon>Spermatophyta</taxon>
        <taxon>Magnoliopsida</taxon>
        <taxon>eudicotyledons</taxon>
        <taxon>Gunneridae</taxon>
        <taxon>Pentapetalae</taxon>
        <taxon>rosids</taxon>
        <taxon>Vitales</taxon>
        <taxon>Vitaceae</taxon>
        <taxon>Viteae</taxon>
        <taxon>Vitis</taxon>
    </lineage>
</organism>
<dbReference type="PANTHER" id="PTHR32448">
    <property type="entry name" value="OS08G0158400 PROTEIN"/>
    <property type="match status" value="1"/>
</dbReference>
<keyword evidence="1" id="KW-1133">Transmembrane helix</keyword>
<reference evidence="2 3" key="1">
    <citation type="journal article" date="2023" name="BMC Biotechnol.">
        <title>Vitis rotundifolia cv Carlos genome sequencing.</title>
        <authorList>
            <person name="Huff M."/>
            <person name="Hulse-Kemp A."/>
            <person name="Scheffler B."/>
            <person name="Youngblood R."/>
            <person name="Simpson S."/>
            <person name="Babiker E."/>
            <person name="Staton M."/>
        </authorList>
    </citation>
    <scope>NUCLEOTIDE SEQUENCE [LARGE SCALE GENOMIC DNA]</scope>
    <source>
        <tissue evidence="2">Leaf</tissue>
    </source>
</reference>
<sequence length="143" mass="17220">MEEDMFWAIRGGGGTSFGVIIAWKIMLVPVPSIVTVFIVRKTLEQNATMLVHRWQYIADKLDEELFIRIILRRESFLELSLEKEDYIKMSWIESILYFAGFPGEAFLEKELRDMKRRRRCAEHLFERKLERWKLKLSYYKQAH</sequence>
<feature type="transmembrane region" description="Helical" evidence="1">
    <location>
        <begin position="20"/>
        <end position="39"/>
    </location>
</feature>
<proteinExistence type="predicted"/>
<dbReference type="EMBL" id="JARBHA010000010">
    <property type="protein sequence ID" value="KAJ9691285.1"/>
    <property type="molecule type" value="Genomic_DNA"/>
</dbReference>
<keyword evidence="1" id="KW-0812">Transmembrane</keyword>
<accession>A0AA39DPT4</accession>
<dbReference type="InterPro" id="IPR016169">
    <property type="entry name" value="FAD-bd_PCMH_sub2"/>
</dbReference>
<dbReference type="Proteomes" id="UP001168098">
    <property type="component" value="Unassembled WGS sequence"/>
</dbReference>
<dbReference type="Gene3D" id="3.30.465.10">
    <property type="match status" value="1"/>
</dbReference>
<gene>
    <name evidence="2" type="ORF">PVL29_013456</name>
</gene>
<evidence type="ECO:0000313" key="3">
    <source>
        <dbReference type="Proteomes" id="UP001168098"/>
    </source>
</evidence>
<keyword evidence="3" id="KW-1185">Reference proteome</keyword>
<name>A0AA39DPT4_VITRO</name>
<comment type="caution">
    <text evidence="2">The sequence shown here is derived from an EMBL/GenBank/DDBJ whole genome shotgun (WGS) entry which is preliminary data.</text>
</comment>